<feature type="transmembrane region" description="Helical" evidence="2">
    <location>
        <begin position="386"/>
        <end position="406"/>
    </location>
</feature>
<keyword evidence="2" id="KW-1133">Transmembrane helix</keyword>
<dbReference type="AlphaFoldDB" id="A0A5P9QH33"/>
<dbReference type="Gene3D" id="2.60.40.230">
    <property type="entry name" value="Neocarzinostatin-like"/>
    <property type="match status" value="1"/>
</dbReference>
<keyword evidence="2" id="KW-0472">Membrane</keyword>
<keyword evidence="2" id="KW-0812">Transmembrane</keyword>
<feature type="signal peptide" evidence="3">
    <location>
        <begin position="1"/>
        <end position="36"/>
    </location>
</feature>
<dbReference type="KEGG" id="lxl:KDY119_03311"/>
<proteinExistence type="predicted"/>
<organism evidence="4 5">
    <name type="scientific">Luteimicrobium xylanilyticum</name>
    <dbReference type="NCBI Taxonomy" id="1133546"/>
    <lineage>
        <taxon>Bacteria</taxon>
        <taxon>Bacillati</taxon>
        <taxon>Actinomycetota</taxon>
        <taxon>Actinomycetes</taxon>
        <taxon>Micrococcales</taxon>
        <taxon>Luteimicrobium</taxon>
    </lineage>
</organism>
<evidence type="ECO:0000256" key="1">
    <source>
        <dbReference type="SAM" id="MobiDB-lite"/>
    </source>
</evidence>
<protein>
    <submittedName>
        <fullName evidence="4">Pectate lyase</fullName>
        <ecNumber evidence="4">4.2.2.2</ecNumber>
    </submittedName>
</protein>
<accession>A0A5P9QH33</accession>
<dbReference type="EMBL" id="CP045529">
    <property type="protein sequence ID" value="QFU99775.1"/>
    <property type="molecule type" value="Genomic_DNA"/>
</dbReference>
<gene>
    <name evidence="4" type="ORF">KDY119_03311</name>
</gene>
<evidence type="ECO:0000256" key="2">
    <source>
        <dbReference type="SAM" id="Phobius"/>
    </source>
</evidence>
<feature type="chain" id="PRO_5024910563" evidence="3">
    <location>
        <begin position="37"/>
        <end position="455"/>
    </location>
</feature>
<keyword evidence="5" id="KW-1185">Reference proteome</keyword>
<name>A0A5P9QH33_9MICO</name>
<reference evidence="4 5" key="1">
    <citation type="submission" date="2019-10" db="EMBL/GenBank/DDBJ databases">
        <title>Genome sequence of Luteimicrobium xylanilyticum HY-24.</title>
        <authorList>
            <person name="Kim D.Y."/>
            <person name="Park H.-Y."/>
        </authorList>
    </citation>
    <scope>NUCLEOTIDE SEQUENCE [LARGE SCALE GENOMIC DNA]</scope>
    <source>
        <strain evidence="4 5">HY-24</strain>
    </source>
</reference>
<feature type="compositionally biased region" description="Low complexity" evidence="1">
    <location>
        <begin position="207"/>
        <end position="224"/>
    </location>
</feature>
<dbReference type="RefSeq" id="WP_153022549.1">
    <property type="nucleotide sequence ID" value="NZ_BAABIH010000016.1"/>
</dbReference>
<keyword evidence="4" id="KW-0456">Lyase</keyword>
<feature type="compositionally biased region" description="Low complexity" evidence="1">
    <location>
        <begin position="250"/>
        <end position="266"/>
    </location>
</feature>
<dbReference type="GO" id="GO:0030570">
    <property type="term" value="F:pectate lyase activity"/>
    <property type="evidence" value="ECO:0007669"/>
    <property type="project" value="UniProtKB-EC"/>
</dbReference>
<dbReference type="EC" id="4.2.2.2" evidence="4"/>
<feature type="region of interest" description="Disordered" evidence="1">
    <location>
        <begin position="202"/>
        <end position="267"/>
    </location>
</feature>
<evidence type="ECO:0000256" key="3">
    <source>
        <dbReference type="SAM" id="SignalP"/>
    </source>
</evidence>
<sequence>MTPVRRPRLVGAVVGTLATALLAGAGLLAAAAPASAAPRVTVSGPDGAARADLRYSTTLTLQGTGFQSIKGGFGGIYVLFGWVDDPQGGSWRPSQGGKTGADLRYVPDSETKDNKGFEKFVAFPGSDTEYAANGGEIKADGTWKTTLVVPGPTFQTQDRNGKTVSVDCRKVTCGVITIGAHGVVNPSNETFTPVSFVDLQGAKSGTGQDSSGSAATQGSAASGAGASGSGSSGSGSAGSGSAGSSGAGTSGSATTDGGTAAKSTGAPASATLGIDKTTAVAGRVLSFVAQGFTPGEQVVGSFDDGVLAVGPLTAGAQGDVAGVLQLPDDTRLGTHTLRLTGAKSGQAPEVELTVRRDPAEASAADAAARAATAATAEGDGWSTGEIVVGAAALLLLAVILSSFVTARRRKRAARAHVPAEQGAAEPQDPAVAQAEALFPSVAQPSTQPVPTGRHA</sequence>
<dbReference type="Proteomes" id="UP000326702">
    <property type="component" value="Chromosome"/>
</dbReference>
<feature type="compositionally biased region" description="Gly residues" evidence="1">
    <location>
        <begin position="225"/>
        <end position="249"/>
    </location>
</feature>
<dbReference type="OrthoDB" id="4775562at2"/>
<keyword evidence="3" id="KW-0732">Signal</keyword>
<evidence type="ECO:0000313" key="4">
    <source>
        <dbReference type="EMBL" id="QFU99775.1"/>
    </source>
</evidence>
<evidence type="ECO:0000313" key="5">
    <source>
        <dbReference type="Proteomes" id="UP000326702"/>
    </source>
</evidence>